<dbReference type="Proteomes" id="UP001341840">
    <property type="component" value="Unassembled WGS sequence"/>
</dbReference>
<comment type="caution">
    <text evidence="2">The sequence shown here is derived from an EMBL/GenBank/DDBJ whole genome shotgun (WGS) entry which is preliminary data.</text>
</comment>
<dbReference type="EMBL" id="JASCZI010151180">
    <property type="protein sequence ID" value="MED6170622.1"/>
    <property type="molecule type" value="Genomic_DNA"/>
</dbReference>
<evidence type="ECO:0000256" key="1">
    <source>
        <dbReference type="SAM" id="MobiDB-lite"/>
    </source>
</evidence>
<proteinExistence type="predicted"/>
<evidence type="ECO:0000313" key="3">
    <source>
        <dbReference type="Proteomes" id="UP001341840"/>
    </source>
</evidence>
<accession>A0ABU6VCD0</accession>
<sequence length="155" mass="16835">ENPQYEKFRNRGLPFKDELTILFKDVMADGKFAWAPSSGILPNGIEDGDGYRPYFEEGHVDLEEGSGDSEEGIGVSVGVSTEFQHINLSSSQQNSSQKSGGKRKRDVCETTKKNKNSKAPASKQITDAISRIACAFESRSNIVSTFVVPGASIGK</sequence>
<dbReference type="PANTHER" id="PTHR31704">
    <property type="entry name" value="MYB/SANT-LIKE DNA-BINDING DOMAIN PROTEIN-RELATED"/>
    <property type="match status" value="1"/>
</dbReference>
<keyword evidence="3" id="KW-1185">Reference proteome</keyword>
<feature type="compositionally biased region" description="Low complexity" evidence="1">
    <location>
        <begin position="89"/>
        <end position="99"/>
    </location>
</feature>
<protein>
    <submittedName>
        <fullName evidence="2">Uncharacterized protein</fullName>
    </submittedName>
</protein>
<organism evidence="2 3">
    <name type="scientific">Stylosanthes scabra</name>
    <dbReference type="NCBI Taxonomy" id="79078"/>
    <lineage>
        <taxon>Eukaryota</taxon>
        <taxon>Viridiplantae</taxon>
        <taxon>Streptophyta</taxon>
        <taxon>Embryophyta</taxon>
        <taxon>Tracheophyta</taxon>
        <taxon>Spermatophyta</taxon>
        <taxon>Magnoliopsida</taxon>
        <taxon>eudicotyledons</taxon>
        <taxon>Gunneridae</taxon>
        <taxon>Pentapetalae</taxon>
        <taxon>rosids</taxon>
        <taxon>fabids</taxon>
        <taxon>Fabales</taxon>
        <taxon>Fabaceae</taxon>
        <taxon>Papilionoideae</taxon>
        <taxon>50 kb inversion clade</taxon>
        <taxon>dalbergioids sensu lato</taxon>
        <taxon>Dalbergieae</taxon>
        <taxon>Pterocarpus clade</taxon>
        <taxon>Stylosanthes</taxon>
    </lineage>
</organism>
<reference evidence="2 3" key="1">
    <citation type="journal article" date="2023" name="Plants (Basel)">
        <title>Bridging the Gap: Combining Genomics and Transcriptomics Approaches to Understand Stylosanthes scabra, an Orphan Legume from the Brazilian Caatinga.</title>
        <authorList>
            <person name="Ferreira-Neto J.R.C."/>
            <person name="da Silva M.D."/>
            <person name="Binneck E."/>
            <person name="de Melo N.F."/>
            <person name="da Silva R.H."/>
            <person name="de Melo A.L.T.M."/>
            <person name="Pandolfi V."/>
            <person name="Bustamante F.O."/>
            <person name="Brasileiro-Vidal A.C."/>
            <person name="Benko-Iseppon A.M."/>
        </authorList>
    </citation>
    <scope>NUCLEOTIDE SEQUENCE [LARGE SCALE GENOMIC DNA]</scope>
    <source>
        <tissue evidence="2">Leaves</tissue>
    </source>
</reference>
<gene>
    <name evidence="2" type="ORF">PIB30_032784</name>
</gene>
<name>A0ABU6VCD0_9FABA</name>
<dbReference type="PANTHER" id="PTHR31704:SF49">
    <property type="entry name" value="MYB_SANT-LIKE DOMAIN-CONTAINING PROTEIN"/>
    <property type="match status" value="1"/>
</dbReference>
<feature type="region of interest" description="Disordered" evidence="1">
    <location>
        <begin position="86"/>
        <end position="122"/>
    </location>
</feature>
<evidence type="ECO:0000313" key="2">
    <source>
        <dbReference type="EMBL" id="MED6170622.1"/>
    </source>
</evidence>
<feature type="non-terminal residue" evidence="2">
    <location>
        <position position="1"/>
    </location>
</feature>